<sequence>INAASSTLQNLNGAGNGCPIAATTLKAQDAAIRAGTPPPADHSSTSGSGEFPADPTKLTDAQIDQLTPDLGFTAGQNPTGNGDCDGAAKDANGNPVKVPCSCPPARADFLQHVIANVRANKVVNNTDVPWVFPTGNSIEDQLGRNFAATVSLQNL</sequence>
<dbReference type="OrthoDB" id="2140240at2759"/>
<evidence type="ECO:0000313" key="2">
    <source>
        <dbReference type="EMBL" id="KZV77925.1"/>
    </source>
</evidence>
<evidence type="ECO:0000313" key="3">
    <source>
        <dbReference type="Proteomes" id="UP000077266"/>
    </source>
</evidence>
<name>A0A166MDZ7_EXIGL</name>
<keyword evidence="3" id="KW-1185">Reference proteome</keyword>
<evidence type="ECO:0000256" key="1">
    <source>
        <dbReference type="SAM" id="MobiDB-lite"/>
    </source>
</evidence>
<feature type="non-terminal residue" evidence="2">
    <location>
        <position position="155"/>
    </location>
</feature>
<organism evidence="2 3">
    <name type="scientific">Exidia glandulosa HHB12029</name>
    <dbReference type="NCBI Taxonomy" id="1314781"/>
    <lineage>
        <taxon>Eukaryota</taxon>
        <taxon>Fungi</taxon>
        <taxon>Dikarya</taxon>
        <taxon>Basidiomycota</taxon>
        <taxon>Agaricomycotina</taxon>
        <taxon>Agaricomycetes</taxon>
        <taxon>Auriculariales</taxon>
        <taxon>Exidiaceae</taxon>
        <taxon>Exidia</taxon>
    </lineage>
</organism>
<gene>
    <name evidence="2" type="ORF">EXIGLDRAFT_587225</name>
</gene>
<proteinExistence type="predicted"/>
<protein>
    <submittedName>
        <fullName evidence="2">Uncharacterized protein</fullName>
    </submittedName>
</protein>
<feature type="region of interest" description="Disordered" evidence="1">
    <location>
        <begin position="33"/>
        <end position="90"/>
    </location>
</feature>
<dbReference type="InParanoid" id="A0A166MDZ7"/>
<accession>A0A166MDZ7</accession>
<feature type="non-terminal residue" evidence="2">
    <location>
        <position position="1"/>
    </location>
</feature>
<dbReference type="AlphaFoldDB" id="A0A166MDZ7"/>
<reference evidence="2 3" key="1">
    <citation type="journal article" date="2016" name="Mol. Biol. Evol.">
        <title>Comparative Genomics of Early-Diverging Mushroom-Forming Fungi Provides Insights into the Origins of Lignocellulose Decay Capabilities.</title>
        <authorList>
            <person name="Nagy L.G."/>
            <person name="Riley R."/>
            <person name="Tritt A."/>
            <person name="Adam C."/>
            <person name="Daum C."/>
            <person name="Floudas D."/>
            <person name="Sun H."/>
            <person name="Yadav J.S."/>
            <person name="Pangilinan J."/>
            <person name="Larsson K.H."/>
            <person name="Matsuura K."/>
            <person name="Barry K."/>
            <person name="Labutti K."/>
            <person name="Kuo R."/>
            <person name="Ohm R.A."/>
            <person name="Bhattacharya S.S."/>
            <person name="Shirouzu T."/>
            <person name="Yoshinaga Y."/>
            <person name="Martin F.M."/>
            <person name="Grigoriev I.V."/>
            <person name="Hibbett D.S."/>
        </authorList>
    </citation>
    <scope>NUCLEOTIDE SEQUENCE [LARGE SCALE GENOMIC DNA]</scope>
    <source>
        <strain evidence="2 3">HHB12029</strain>
    </source>
</reference>
<dbReference type="Proteomes" id="UP000077266">
    <property type="component" value="Unassembled WGS sequence"/>
</dbReference>
<dbReference type="EMBL" id="KV427345">
    <property type="protein sequence ID" value="KZV77925.1"/>
    <property type="molecule type" value="Genomic_DNA"/>
</dbReference>